<evidence type="ECO:0000313" key="2">
    <source>
        <dbReference type="EMBL" id="MDA3615252.1"/>
    </source>
</evidence>
<feature type="signal peptide" evidence="1">
    <location>
        <begin position="1"/>
        <end position="19"/>
    </location>
</feature>
<dbReference type="Proteomes" id="UP001210231">
    <property type="component" value="Unassembled WGS sequence"/>
</dbReference>
<reference evidence="2 3" key="1">
    <citation type="submission" date="2022-12" db="EMBL/GenBank/DDBJ databases">
        <title>Chitinophagaceae gen. sp. nov., a new member of the family Chitinophagaceae, isolated from soil in a chemical factory.</title>
        <authorList>
            <person name="Ke Z."/>
        </authorList>
    </citation>
    <scope>NUCLEOTIDE SEQUENCE [LARGE SCALE GENOMIC DNA]</scope>
    <source>
        <strain evidence="2 3">LY-5</strain>
    </source>
</reference>
<keyword evidence="3" id="KW-1185">Reference proteome</keyword>
<protein>
    <submittedName>
        <fullName evidence="2">Uncharacterized protein</fullName>
    </submittedName>
</protein>
<dbReference type="EMBL" id="JAQGEF010000011">
    <property type="protein sequence ID" value="MDA3615252.1"/>
    <property type="molecule type" value="Genomic_DNA"/>
</dbReference>
<sequence length="1159" mass="132796">MRKLAYILFSLMFLAVAVAGYGQSVSNKREKKIAFNNSTIKIDSLSIIPGSFSIQGFSENDYVVDYVNATVFIKKTLTNDSLNIFYRVYPFNFSSPVYKYRYDSIADNFKVLPGYSPGNKKNDIQTGAFDFGNIQYSGSLGRNLSFGNAQDAVVNSVFNLQIRGYIADSIKIAAAITDNNIPIQPDGTTQQLNEFDKVWMQFSKNNWEINIGDIDIRENPNYFLNYYKRQQGLAFEIKSKQNKKLTSRVLGSGAVAKGKFTRHILTAIEGNQGPYRLQGANNELYFVVLAGTERVFIDGQLLQRGADLDYIIDYNTAEIRFTNKHLITKDKRIQVEFEYADRNYLNTLFYVGGEVEYDRKLKVSWGLYSNADAKNSSINQTLSADQKHLLSQVGDSTQLAFSPMAQLDTFSATKVLYIKMDTTVNGQQYEIYRTYQANDRDLYSLGFTYMGFNKGNYELLNDGSNGKTYRWLAPISGRPQGSYEPVILLVAPKKQSLFSTSILYRLNDKTNIQAQVGLSNYDINTFSSLDKGNDRGLGLKFDITNQRNLKFWKNEWELKSNAGYEFVDKQFTPLERLRTVEFLRDWGLNYDEQKANEALPSAGFSLSTKDKSHQLNYYYTGYIRDDGYRGNRFILQEQTTKNGWTVNGIFNYTHINSDGFNGYFLRPSVDVSKTFKRLNHYQLSAKYFVERNPVLYNNGDSISRNSFAFNDMTVALKSNAAKPNKWGVSWNQRRNELPYLKTLEQSDVSNSYSAFAELTKSSKHQLRFNAIYRTLDVKSDMVSNLKSENSLISRTEYYTRLLNGALTGNVFYEIGSGQEQRRDFSFVEVQAGRGEYTWIDYNNDGVAQLNEFEIAQYQDQAKYIKLYTPTNNYVKANYNTFNYSLNFIPRVILNNSTIKWQQFLTKFSAQSMLQSNVKKVNEGNGLSFNPFSGNVSDTNLISVINTFSNTVSFNRFSTKWGLDYTQMKNTNKGIMSYGFETKTISEHQFKVRRNFGRQYLVDVTQKYGTNKLTTPNPLFDNRNYDIKIYSVEPKVTFTYASKYRSSLSLKYVTKDGESSKEALSADIYSLQSESKLNIWQSAFINAKLSFNQIKYVGERNTSASYVMLDALQPGKNWLWNIDFTKRLANAIELSFQYEGRQSEGVRTIHVGRASLRAIL</sequence>
<accession>A0ABT4ULP6</accession>
<gene>
    <name evidence="2" type="ORF">O3P16_10575</name>
</gene>
<evidence type="ECO:0000313" key="3">
    <source>
        <dbReference type="Proteomes" id="UP001210231"/>
    </source>
</evidence>
<organism evidence="2 3">
    <name type="scientific">Polluticaenibacter yanchengensis</name>
    <dbReference type="NCBI Taxonomy" id="3014562"/>
    <lineage>
        <taxon>Bacteria</taxon>
        <taxon>Pseudomonadati</taxon>
        <taxon>Bacteroidota</taxon>
        <taxon>Chitinophagia</taxon>
        <taxon>Chitinophagales</taxon>
        <taxon>Chitinophagaceae</taxon>
        <taxon>Polluticaenibacter</taxon>
    </lineage>
</organism>
<name>A0ABT4ULP6_9BACT</name>
<evidence type="ECO:0000256" key="1">
    <source>
        <dbReference type="SAM" id="SignalP"/>
    </source>
</evidence>
<feature type="chain" id="PRO_5046901602" evidence="1">
    <location>
        <begin position="20"/>
        <end position="1159"/>
    </location>
</feature>
<comment type="caution">
    <text evidence="2">The sequence shown here is derived from an EMBL/GenBank/DDBJ whole genome shotgun (WGS) entry which is preliminary data.</text>
</comment>
<proteinExistence type="predicted"/>
<keyword evidence="1" id="KW-0732">Signal</keyword>
<dbReference type="RefSeq" id="WP_407031577.1">
    <property type="nucleotide sequence ID" value="NZ_JAQGEF010000011.1"/>
</dbReference>